<evidence type="ECO:0000313" key="3">
    <source>
        <dbReference type="Proteomes" id="UP000836841"/>
    </source>
</evidence>
<dbReference type="Proteomes" id="UP000836841">
    <property type="component" value="Chromosome 4"/>
</dbReference>
<feature type="domain" description="DUF1985" evidence="1">
    <location>
        <begin position="71"/>
        <end position="209"/>
    </location>
</feature>
<evidence type="ECO:0000313" key="2">
    <source>
        <dbReference type="EMBL" id="CAH2060163.1"/>
    </source>
</evidence>
<dbReference type="PANTHER" id="PTHR48449">
    <property type="entry name" value="DUF1985 DOMAIN-CONTAINING PROTEIN"/>
    <property type="match status" value="1"/>
</dbReference>
<reference evidence="2 3" key="1">
    <citation type="submission" date="2022-03" db="EMBL/GenBank/DDBJ databases">
        <authorList>
            <person name="Nunn A."/>
            <person name="Chopra R."/>
            <person name="Nunn A."/>
            <person name="Contreras Garrido A."/>
        </authorList>
    </citation>
    <scope>NUCLEOTIDE SEQUENCE [LARGE SCALE GENOMIC DNA]</scope>
</reference>
<sequence length="283" mass="31866">MESNTLLHRLFADHQEPVGDRVNSYFKLETLGVILKALTPDELSLIQPSFGKLLEMYHKPAHSGKLAHFLLTHQLKTEKKHELWFIFGGKPVKFSIREFAIVTGLNCKPISPPPREMLKCKPGEVPYWFTLFGSDENVTGEKLEAMLRCSKNLSSEMKVKYACLLIVDGLLFRKSTGMKILKDHAEMIRDLNYFLSFPWGRYCFDMTVQCIKSRTTTQLAQPTVAVQGFIHAVQLVLLEAVPAALMTTGGESGSESEEEECATASTLKLDKLWDLDSSGQVKH</sequence>
<dbReference type="PANTHER" id="PTHR48449:SF2">
    <property type="entry name" value="UBIQUITIN-LIKE PROTEASE FAMILY PROFILE DOMAIN-CONTAINING PROTEIN"/>
    <property type="match status" value="1"/>
</dbReference>
<evidence type="ECO:0000259" key="1">
    <source>
        <dbReference type="Pfam" id="PF09331"/>
    </source>
</evidence>
<dbReference type="AlphaFoldDB" id="A0AAU9SCU6"/>
<keyword evidence="3" id="KW-1185">Reference proteome</keyword>
<dbReference type="InterPro" id="IPR015410">
    <property type="entry name" value="DUF1985"/>
</dbReference>
<dbReference type="Pfam" id="PF09331">
    <property type="entry name" value="DUF1985"/>
    <property type="match status" value="1"/>
</dbReference>
<protein>
    <recommendedName>
        <fullName evidence="1">DUF1985 domain-containing protein</fullName>
    </recommendedName>
</protein>
<name>A0AAU9SCU6_THLAR</name>
<dbReference type="EMBL" id="OU466860">
    <property type="protein sequence ID" value="CAH2060163.1"/>
    <property type="molecule type" value="Genomic_DNA"/>
</dbReference>
<organism evidence="2 3">
    <name type="scientific">Thlaspi arvense</name>
    <name type="common">Field penny-cress</name>
    <dbReference type="NCBI Taxonomy" id="13288"/>
    <lineage>
        <taxon>Eukaryota</taxon>
        <taxon>Viridiplantae</taxon>
        <taxon>Streptophyta</taxon>
        <taxon>Embryophyta</taxon>
        <taxon>Tracheophyta</taxon>
        <taxon>Spermatophyta</taxon>
        <taxon>Magnoliopsida</taxon>
        <taxon>eudicotyledons</taxon>
        <taxon>Gunneridae</taxon>
        <taxon>Pentapetalae</taxon>
        <taxon>rosids</taxon>
        <taxon>malvids</taxon>
        <taxon>Brassicales</taxon>
        <taxon>Brassicaceae</taxon>
        <taxon>Thlaspideae</taxon>
        <taxon>Thlaspi</taxon>
    </lineage>
</organism>
<accession>A0AAU9SCU6</accession>
<gene>
    <name evidence="2" type="ORF">TAV2_LOCUS13417</name>
</gene>
<proteinExistence type="predicted"/>